<evidence type="ECO:0000259" key="1">
    <source>
        <dbReference type="Pfam" id="PF03235"/>
    </source>
</evidence>
<evidence type="ECO:0000313" key="3">
    <source>
        <dbReference type="EMBL" id="EDY33401.1"/>
    </source>
</evidence>
<gene>
    <name evidence="3" type="ORF">RUMLAC_00781</name>
</gene>
<evidence type="ECO:0008006" key="5">
    <source>
        <dbReference type="Google" id="ProtNLM"/>
    </source>
</evidence>
<dbReference type="PANTHER" id="PTHR35149:SF2">
    <property type="entry name" value="DUF262 DOMAIN-CONTAINING PROTEIN"/>
    <property type="match status" value="1"/>
</dbReference>
<dbReference type="Proteomes" id="UP000003254">
    <property type="component" value="Unassembled WGS sequence"/>
</dbReference>
<dbReference type="EMBL" id="ABOU02000026">
    <property type="protein sequence ID" value="EDY33401.1"/>
    <property type="molecule type" value="Genomic_DNA"/>
</dbReference>
<reference evidence="3 4" key="1">
    <citation type="submission" date="2008-08" db="EMBL/GenBank/DDBJ databases">
        <title>Draft genome sequence of Ruminococcus lactaris ATCC 29176.</title>
        <authorList>
            <person name="Sudarsanam P."/>
            <person name="Ley R."/>
            <person name="Guruge J."/>
            <person name="Turnbaugh P.J."/>
            <person name="Mahowald M."/>
            <person name="Liep D."/>
            <person name="Gordon J."/>
        </authorList>
    </citation>
    <scope>NUCLEOTIDE SEQUENCE [LARGE SCALE GENOMIC DNA]</scope>
    <source>
        <strain evidence="3 4">ATCC 29176</strain>
    </source>
</reference>
<comment type="caution">
    <text evidence="3">The sequence shown here is derived from an EMBL/GenBank/DDBJ whole genome shotgun (WGS) entry which is preliminary data.</text>
</comment>
<evidence type="ECO:0000259" key="2">
    <source>
        <dbReference type="Pfam" id="PF07510"/>
    </source>
</evidence>
<dbReference type="Pfam" id="PF07510">
    <property type="entry name" value="GmrSD_C"/>
    <property type="match status" value="1"/>
</dbReference>
<dbReference type="eggNOG" id="COG1479">
    <property type="taxonomic scope" value="Bacteria"/>
</dbReference>
<proteinExistence type="predicted"/>
<reference evidence="3 4" key="2">
    <citation type="submission" date="2008-08" db="EMBL/GenBank/DDBJ databases">
        <authorList>
            <person name="Fulton L."/>
            <person name="Clifton S."/>
            <person name="Fulton B."/>
            <person name="Xu J."/>
            <person name="Minx P."/>
            <person name="Pepin K.H."/>
            <person name="Johnson M."/>
            <person name="Bhonagiri V."/>
            <person name="Nash W.E."/>
            <person name="Mardis E.R."/>
            <person name="Wilson R.K."/>
        </authorList>
    </citation>
    <scope>NUCLEOTIDE SEQUENCE [LARGE SCALE GENOMIC DNA]</scope>
    <source>
        <strain evidence="3 4">ATCC 29176</strain>
    </source>
</reference>
<feature type="domain" description="GmrSD restriction endonucleases C-terminal" evidence="2">
    <location>
        <begin position="429"/>
        <end position="568"/>
    </location>
</feature>
<evidence type="ECO:0000313" key="4">
    <source>
        <dbReference type="Proteomes" id="UP000003254"/>
    </source>
</evidence>
<accession>B5CMU6</accession>
<protein>
    <recommendedName>
        <fullName evidence="5">DUF262 domain-containing protein</fullName>
    </recommendedName>
</protein>
<organism evidence="3 4">
    <name type="scientific">[Ruminococcus] lactaris ATCC 29176</name>
    <dbReference type="NCBI Taxonomy" id="471875"/>
    <lineage>
        <taxon>Bacteria</taxon>
        <taxon>Bacillati</taxon>
        <taxon>Bacillota</taxon>
        <taxon>Clostridia</taxon>
        <taxon>Lachnospirales</taxon>
        <taxon>Lachnospiraceae</taxon>
        <taxon>Mediterraneibacter</taxon>
    </lineage>
</organism>
<name>B5CMU6_9FIRM</name>
<dbReference type="PANTHER" id="PTHR35149">
    <property type="entry name" value="SLL5132 PROTEIN"/>
    <property type="match status" value="1"/>
</dbReference>
<dbReference type="HOGENOM" id="CLU_011736_2_0_9"/>
<sequence>MEWAIKEHTMKAIDTELTKFLGAEAQYYVPIYQRKYSWKKDNCLKLIDDILKVAKDNERPCHFIGSVIYLAKQDAMHASAVKEYLVIDGQQRLTTISIVLLALGDYTRAKIVDDADYNKATTSLEKLSRRYLTNEDETGDTYYKVRLNEEDFYAWMKLLENRTKPDDIKRSKIFENYGIIYKALCDSNVEPQLVYDGIKKLRLVDICLVPEDNAQLVFETVNSTGLPLSTADKIRNFLLMTVEPSKQTKLYLEYWHPMEKALGMESGESSQFESFFNYYMTSVLQRQLVGDYYDVFKNYYYENKAAGTEGIVKQIHQYSKYYTEWNTASDKGTRIQRALFKVRKTGQFKITPAILKLLSDRNDGLIADDDVVEILTIMESYWMRRAICALPTNTAGPVCISMLKSLNATNQLKSFKANLFSLTWAQRMPSDTEIKDTLKTLKIYSLSSSRTKTILDKLENNRRKEYVPTSEYTIEHIMPQTLSDDWKSDLGADANRIHETYVHTIGNLTLTGYNSEYQNKRFSDKVDCTDKAGNAIGYRHTPIKISSYLTTVSKWGEDEILARAEMLSDELITIWKYPKKD</sequence>
<dbReference type="Pfam" id="PF03235">
    <property type="entry name" value="GmrSD_N"/>
    <property type="match status" value="1"/>
</dbReference>
<dbReference type="InterPro" id="IPR011089">
    <property type="entry name" value="GmrSD_C"/>
</dbReference>
<dbReference type="InterPro" id="IPR004919">
    <property type="entry name" value="GmrSD_N"/>
</dbReference>
<dbReference type="AlphaFoldDB" id="B5CMU6"/>
<feature type="domain" description="GmrSD restriction endonucleases N-terminal" evidence="1">
    <location>
        <begin position="19"/>
        <end position="239"/>
    </location>
</feature>
<keyword evidence="4" id="KW-1185">Reference proteome</keyword>